<evidence type="ECO:0000256" key="1">
    <source>
        <dbReference type="ARBA" id="ARBA00001968"/>
    </source>
</evidence>
<accession>A0A151IN48</accession>
<dbReference type="Proteomes" id="UP000078542">
    <property type="component" value="Unassembled WGS sequence"/>
</dbReference>
<keyword evidence="5" id="KW-1185">Reference proteome</keyword>
<gene>
    <name evidence="4" type="ORF">ALC62_02274</name>
</gene>
<organism evidence="4 5">
    <name type="scientific">Cyphomyrmex costatus</name>
    <dbReference type="NCBI Taxonomy" id="456900"/>
    <lineage>
        <taxon>Eukaryota</taxon>
        <taxon>Metazoa</taxon>
        <taxon>Ecdysozoa</taxon>
        <taxon>Arthropoda</taxon>
        <taxon>Hexapoda</taxon>
        <taxon>Insecta</taxon>
        <taxon>Pterygota</taxon>
        <taxon>Neoptera</taxon>
        <taxon>Endopterygota</taxon>
        <taxon>Hymenoptera</taxon>
        <taxon>Apocrita</taxon>
        <taxon>Aculeata</taxon>
        <taxon>Formicoidea</taxon>
        <taxon>Formicidae</taxon>
        <taxon>Myrmicinae</taxon>
        <taxon>Cyphomyrmex</taxon>
    </lineage>
</organism>
<keyword evidence="2" id="KW-0479">Metal-binding</keyword>
<dbReference type="EMBL" id="KQ976964">
    <property type="protein sequence ID" value="KYN06774.1"/>
    <property type="molecule type" value="Genomic_DNA"/>
</dbReference>
<dbReference type="AlphaFoldDB" id="A0A151IN48"/>
<evidence type="ECO:0000313" key="5">
    <source>
        <dbReference type="Proteomes" id="UP000078542"/>
    </source>
</evidence>
<name>A0A151IN48_9HYME</name>
<feature type="domain" description="DDE Tnp4" evidence="3">
    <location>
        <begin position="2"/>
        <end position="48"/>
    </location>
</feature>
<reference evidence="4 5" key="1">
    <citation type="submission" date="2016-03" db="EMBL/GenBank/DDBJ databases">
        <title>Cyphomyrmex costatus WGS genome.</title>
        <authorList>
            <person name="Nygaard S."/>
            <person name="Hu H."/>
            <person name="Boomsma J."/>
            <person name="Zhang G."/>
        </authorList>
    </citation>
    <scope>NUCLEOTIDE SEQUENCE [LARGE SCALE GENOMIC DNA]</scope>
    <source>
        <strain evidence="4">MS0001</strain>
        <tissue evidence="4">Whole body</tissue>
    </source>
</reference>
<evidence type="ECO:0000256" key="2">
    <source>
        <dbReference type="ARBA" id="ARBA00022723"/>
    </source>
</evidence>
<comment type="cofactor">
    <cofactor evidence="1">
        <name>a divalent metal cation</name>
        <dbReference type="ChEBI" id="CHEBI:60240"/>
    </cofactor>
</comment>
<dbReference type="GO" id="GO:0046872">
    <property type="term" value="F:metal ion binding"/>
    <property type="evidence" value="ECO:0007669"/>
    <property type="project" value="UniProtKB-KW"/>
</dbReference>
<evidence type="ECO:0000313" key="4">
    <source>
        <dbReference type="EMBL" id="KYN06774.1"/>
    </source>
</evidence>
<protein>
    <recommendedName>
        <fullName evidence="3">DDE Tnp4 domain-containing protein</fullName>
    </recommendedName>
</protein>
<dbReference type="InterPro" id="IPR027806">
    <property type="entry name" value="HARBI1_dom"/>
</dbReference>
<proteinExistence type="predicted"/>
<dbReference type="STRING" id="456900.A0A151IN48"/>
<dbReference type="Pfam" id="PF13359">
    <property type="entry name" value="DDE_Tnp_4"/>
    <property type="match status" value="1"/>
</dbReference>
<evidence type="ECO:0000259" key="3">
    <source>
        <dbReference type="Pfam" id="PF13359"/>
    </source>
</evidence>
<sequence>MMRPYPRSRKLDIGKKVFNYRLSRARRIVESAFGILVARWRIYRRSILANVTYFQGRGALSYQWEKAIENDF</sequence>